<dbReference type="OrthoDB" id="1466304at2"/>
<gene>
    <name evidence="2" type="ORF">HLUCCX10_02375</name>
</gene>
<dbReference type="PATRIC" id="fig|1305737.6.peg.1140"/>
<feature type="signal peptide" evidence="1">
    <location>
        <begin position="1"/>
        <end position="23"/>
    </location>
</feature>
<evidence type="ECO:0000256" key="1">
    <source>
        <dbReference type="SAM" id="SignalP"/>
    </source>
</evidence>
<dbReference type="Proteomes" id="UP000050421">
    <property type="component" value="Unassembled WGS sequence"/>
</dbReference>
<name>A0A0P7YUU9_9BACT</name>
<feature type="chain" id="PRO_5006146691" description="DUF1573 domain-containing protein" evidence="1">
    <location>
        <begin position="24"/>
        <end position="363"/>
    </location>
</feature>
<sequence length="363" mass="40256">MQRFGFSAFFILLCCLNAQVLHAQGTQDSRLIWKVNKLDLGAILEEEGIQEATFEFTHSQDSAVWIEKVWTDCGCTTVEYTQDSLAAGETGILKVAFDPGSAVGGFSRLVVVKGNLANMMDTLYLEGKAVPKPRNPEIEYPFISGPVGMRQEKANMGDVFTNEPSFKALEIFNFSDSVLRADSLRYFGPGHIQIRQIQDSIAPGHRGILEIGYDGATKNDLGYAEDPIQFFWSDSLLSDTDVIANVFEFYPGFAKDELGSVPAMRISPSEIDLKEISADEIQELTYTLTNRGREVLEIKKVQGNCGCLSLTLPKTELGPGESMDLIVTFDPKGRRGIDQRNIYIFSNDPLNPVQSVILKSRIK</sequence>
<dbReference type="InterPro" id="IPR013783">
    <property type="entry name" value="Ig-like_fold"/>
</dbReference>
<dbReference type="PANTHER" id="PTHR37833:SF1">
    <property type="entry name" value="SIGNAL PEPTIDE PROTEIN"/>
    <property type="match status" value="1"/>
</dbReference>
<dbReference type="InterPro" id="IPR011467">
    <property type="entry name" value="DUF1573"/>
</dbReference>
<evidence type="ECO:0008006" key="4">
    <source>
        <dbReference type="Google" id="ProtNLM"/>
    </source>
</evidence>
<dbReference type="EMBL" id="LJXT01000008">
    <property type="protein sequence ID" value="KPQ19555.1"/>
    <property type="molecule type" value="Genomic_DNA"/>
</dbReference>
<comment type="caution">
    <text evidence="2">The sequence shown here is derived from an EMBL/GenBank/DDBJ whole genome shotgun (WGS) entry which is preliminary data.</text>
</comment>
<evidence type="ECO:0000313" key="2">
    <source>
        <dbReference type="EMBL" id="KPQ19555.1"/>
    </source>
</evidence>
<dbReference type="eggNOG" id="ENOG502Z9QX">
    <property type="taxonomic scope" value="Bacteria"/>
</dbReference>
<accession>A0A0P7YUU9</accession>
<reference evidence="2 3" key="1">
    <citation type="submission" date="2015-09" db="EMBL/GenBank/DDBJ databases">
        <title>Identification and resolution of microdiversity through metagenomic sequencing of parallel consortia.</title>
        <authorList>
            <person name="Nelson W.C."/>
            <person name="Romine M.F."/>
            <person name="Lindemann S.R."/>
        </authorList>
    </citation>
    <scope>NUCLEOTIDE SEQUENCE [LARGE SCALE GENOMIC DNA]</scope>
    <source>
        <strain evidence="2">HL-49</strain>
    </source>
</reference>
<dbReference type="PANTHER" id="PTHR37833">
    <property type="entry name" value="LIPOPROTEIN-RELATED"/>
    <property type="match status" value="1"/>
</dbReference>
<dbReference type="STRING" id="1305737.GCA_000526355_00891"/>
<dbReference type="AlphaFoldDB" id="A0A0P7YUU9"/>
<keyword evidence="1" id="KW-0732">Signal</keyword>
<dbReference type="Pfam" id="PF07610">
    <property type="entry name" value="DUF1573"/>
    <property type="match status" value="2"/>
</dbReference>
<evidence type="ECO:0000313" key="3">
    <source>
        <dbReference type="Proteomes" id="UP000050421"/>
    </source>
</evidence>
<organism evidence="2 3">
    <name type="scientific">Algoriphagus marincola HL-49</name>
    <dbReference type="NCBI Taxonomy" id="1305737"/>
    <lineage>
        <taxon>Bacteria</taxon>
        <taxon>Pseudomonadati</taxon>
        <taxon>Bacteroidota</taxon>
        <taxon>Cytophagia</taxon>
        <taxon>Cytophagales</taxon>
        <taxon>Cyclobacteriaceae</taxon>
        <taxon>Algoriphagus</taxon>
    </lineage>
</organism>
<dbReference type="Gene3D" id="2.60.40.10">
    <property type="entry name" value="Immunoglobulins"/>
    <property type="match status" value="2"/>
</dbReference>
<proteinExistence type="predicted"/>
<protein>
    <recommendedName>
        <fullName evidence="4">DUF1573 domain-containing protein</fullName>
    </recommendedName>
</protein>